<dbReference type="InterPro" id="IPR013786">
    <property type="entry name" value="AcylCoA_DH/ox_N"/>
</dbReference>
<name>A0A1X2EHD9_9MYCO</name>
<dbReference type="InterPro" id="IPR046373">
    <property type="entry name" value="Acyl-CoA_Oxase/DH_mid-dom_sf"/>
</dbReference>
<evidence type="ECO:0000256" key="2">
    <source>
        <dbReference type="ARBA" id="ARBA00005109"/>
    </source>
</evidence>
<evidence type="ECO:0000259" key="11">
    <source>
        <dbReference type="Pfam" id="PF02771"/>
    </source>
</evidence>
<dbReference type="GO" id="GO:0009083">
    <property type="term" value="P:branched-chain amino acid catabolic process"/>
    <property type="evidence" value="ECO:0007669"/>
    <property type="project" value="UniProtKB-KW"/>
</dbReference>
<dbReference type="SUPFAM" id="SSF47203">
    <property type="entry name" value="Acyl-CoA dehydrogenase C-terminal domain-like"/>
    <property type="match status" value="1"/>
</dbReference>
<comment type="caution">
    <text evidence="12">The sequence shown here is derived from an EMBL/GenBank/DDBJ whole genome shotgun (WGS) entry which is preliminary data.</text>
</comment>
<evidence type="ECO:0000256" key="7">
    <source>
        <dbReference type="ARBA" id="ARBA00023002"/>
    </source>
</evidence>
<dbReference type="InterPro" id="IPR006089">
    <property type="entry name" value="Acyl-CoA_DH_CS"/>
</dbReference>
<evidence type="ECO:0000256" key="5">
    <source>
        <dbReference type="ARBA" id="ARBA00022630"/>
    </source>
</evidence>
<comment type="similarity">
    <text evidence="3 8">Belongs to the acyl-CoA dehydrogenase family.</text>
</comment>
<keyword evidence="6 8" id="KW-0274">FAD</keyword>
<dbReference type="Pfam" id="PF02771">
    <property type="entry name" value="Acyl-CoA_dh_N"/>
    <property type="match status" value="1"/>
</dbReference>
<sequence>MPLFDLDDEERVIAETAAAFADKRMAPHALEWDATEHFPVDVLRAAAELGMAAIYCRDDVGGSALRRLDAVRIFEQLATADPTVAAFLSIHNMCAWMVDSFGDDEQRAHWVPRMATMETIASYCLTEPGAGSDAAALATRAVRDGDHYVLDGVKQFISGAGSSDVYLVMARTGGQSGPRGISAFLVEDGTPGLSFGAQEQKMGWHAQPTAQVILDGVRVPADAMIGGEGAGFGIAMHGLNGGRINIAACSLGGAQAAYTKAAAYLADRQAFGGPLLDEPTIRFTLADMATALETSRILLWRAASALDADDPEKVTLCAMAKRYVTDACYDVADQALQLHGGYGYLREYGLEKIVRDLRVHRILEGTNEIMRVVIGRAEAARVRAGGQ</sequence>
<dbReference type="SUPFAM" id="SSF56645">
    <property type="entry name" value="Acyl-CoA dehydrogenase NM domain-like"/>
    <property type="match status" value="1"/>
</dbReference>
<dbReference type="PANTHER" id="PTHR43831">
    <property type="entry name" value="ISOBUTYRYL-COA DEHYDROGENASE"/>
    <property type="match status" value="1"/>
</dbReference>
<dbReference type="GO" id="GO:0050660">
    <property type="term" value="F:flavin adenine dinucleotide binding"/>
    <property type="evidence" value="ECO:0007669"/>
    <property type="project" value="InterPro"/>
</dbReference>
<dbReference type="Proteomes" id="UP000193090">
    <property type="component" value="Unassembled WGS sequence"/>
</dbReference>
<evidence type="ECO:0000313" key="13">
    <source>
        <dbReference type="Proteomes" id="UP000193090"/>
    </source>
</evidence>
<dbReference type="InterPro" id="IPR006091">
    <property type="entry name" value="Acyl-CoA_Oxase/DH_mid-dom"/>
</dbReference>
<dbReference type="InterPro" id="IPR037069">
    <property type="entry name" value="AcylCoA_DH/ox_N_sf"/>
</dbReference>
<dbReference type="InterPro" id="IPR052547">
    <property type="entry name" value="Mito_Isobutyryl-CoADH"/>
</dbReference>
<accession>A0A1X2EHD9</accession>
<dbReference type="PANTHER" id="PTHR43831:SF1">
    <property type="entry name" value="ISOBUTYRYL-COA DEHYDROGENASE, MITOCHONDRIAL"/>
    <property type="match status" value="1"/>
</dbReference>
<keyword evidence="13" id="KW-1185">Reference proteome</keyword>
<dbReference type="Pfam" id="PF02770">
    <property type="entry name" value="Acyl-CoA_dh_M"/>
    <property type="match status" value="1"/>
</dbReference>
<feature type="domain" description="Acyl-CoA dehydrogenase/oxidase N-terminal" evidence="11">
    <location>
        <begin position="8"/>
        <end position="118"/>
    </location>
</feature>
<dbReference type="Gene3D" id="1.10.540.10">
    <property type="entry name" value="Acyl-CoA dehydrogenase/oxidase, N-terminal domain"/>
    <property type="match status" value="1"/>
</dbReference>
<proteinExistence type="inferred from homology"/>
<feature type="domain" description="Acyl-CoA dehydrogenase/oxidase C-terminal" evidence="9">
    <location>
        <begin position="229"/>
        <end position="377"/>
    </location>
</feature>
<comment type="pathway">
    <text evidence="2">Amino-acid degradation; L-valine degradation.</text>
</comment>
<keyword evidence="5 8" id="KW-0285">Flavoprotein</keyword>
<dbReference type="InterPro" id="IPR009075">
    <property type="entry name" value="AcylCo_DH/oxidase_C"/>
</dbReference>
<dbReference type="OrthoDB" id="2769798at2"/>
<dbReference type="Pfam" id="PF00441">
    <property type="entry name" value="Acyl-CoA_dh_1"/>
    <property type="match status" value="1"/>
</dbReference>
<evidence type="ECO:0000256" key="3">
    <source>
        <dbReference type="ARBA" id="ARBA00009347"/>
    </source>
</evidence>
<gene>
    <name evidence="12" type="ORF">AWC30_13110</name>
</gene>
<evidence type="ECO:0000313" key="12">
    <source>
        <dbReference type="EMBL" id="ORX02141.1"/>
    </source>
</evidence>
<evidence type="ECO:0000256" key="4">
    <source>
        <dbReference type="ARBA" id="ARBA00022456"/>
    </source>
</evidence>
<organism evidence="12 13">
    <name type="scientific">Mycolicibacillus trivialis</name>
    <dbReference type="NCBI Taxonomy" id="1798"/>
    <lineage>
        <taxon>Bacteria</taxon>
        <taxon>Bacillati</taxon>
        <taxon>Actinomycetota</taxon>
        <taxon>Actinomycetes</taxon>
        <taxon>Mycobacteriales</taxon>
        <taxon>Mycobacteriaceae</taxon>
        <taxon>Mycolicibacillus</taxon>
    </lineage>
</organism>
<evidence type="ECO:0000256" key="8">
    <source>
        <dbReference type="RuleBase" id="RU362125"/>
    </source>
</evidence>
<keyword evidence="7 8" id="KW-0560">Oxidoreductase</keyword>
<dbReference type="FunFam" id="1.20.140.10:FF:000001">
    <property type="entry name" value="Acyl-CoA dehydrogenase"/>
    <property type="match status" value="1"/>
</dbReference>
<dbReference type="PROSITE" id="PS00073">
    <property type="entry name" value="ACYL_COA_DH_2"/>
    <property type="match status" value="1"/>
</dbReference>
<dbReference type="PIRSF" id="PIRSF016578">
    <property type="entry name" value="HsaA"/>
    <property type="match status" value="1"/>
</dbReference>
<dbReference type="InterPro" id="IPR036250">
    <property type="entry name" value="AcylCo_DH-like_C"/>
</dbReference>
<evidence type="ECO:0000259" key="9">
    <source>
        <dbReference type="Pfam" id="PF00441"/>
    </source>
</evidence>
<feature type="domain" description="Acyl-CoA oxidase/dehydrogenase middle" evidence="10">
    <location>
        <begin position="123"/>
        <end position="217"/>
    </location>
</feature>
<dbReference type="STRING" id="1798.AWC30_13110"/>
<keyword evidence="4" id="KW-0101">Branched-chain amino acid catabolism</keyword>
<dbReference type="GO" id="GO:0003995">
    <property type="term" value="F:acyl-CoA dehydrogenase activity"/>
    <property type="evidence" value="ECO:0007669"/>
    <property type="project" value="InterPro"/>
</dbReference>
<dbReference type="Gene3D" id="2.40.110.10">
    <property type="entry name" value="Butyryl-CoA Dehydrogenase, subunit A, domain 2"/>
    <property type="match status" value="1"/>
</dbReference>
<protein>
    <submittedName>
        <fullName evidence="12">Acyl-CoA dehydrogenase</fullName>
    </submittedName>
</protein>
<reference evidence="12 13" key="1">
    <citation type="submission" date="2016-01" db="EMBL/GenBank/DDBJ databases">
        <title>The new phylogeny of the genus Mycobacterium.</title>
        <authorList>
            <person name="Tarcisio F."/>
            <person name="Conor M."/>
            <person name="Antonella G."/>
            <person name="Elisabetta G."/>
            <person name="Giulia F.S."/>
            <person name="Sara T."/>
            <person name="Anna F."/>
            <person name="Clotilde B."/>
            <person name="Roberto B."/>
            <person name="Veronica D.S."/>
            <person name="Fabio R."/>
            <person name="Monica P."/>
            <person name="Olivier J."/>
            <person name="Enrico T."/>
            <person name="Nicola S."/>
        </authorList>
    </citation>
    <scope>NUCLEOTIDE SEQUENCE [LARGE SCALE GENOMIC DNA]</scope>
    <source>
        <strain evidence="12 13">DSM 44153</strain>
    </source>
</reference>
<comment type="cofactor">
    <cofactor evidence="1 8">
        <name>FAD</name>
        <dbReference type="ChEBI" id="CHEBI:57692"/>
    </cofactor>
</comment>
<dbReference type="RefSeq" id="WP_085110632.1">
    <property type="nucleotide sequence ID" value="NZ_JACKSN010000061.1"/>
</dbReference>
<dbReference type="FunFam" id="2.40.110.10:FF:000001">
    <property type="entry name" value="Acyl-CoA dehydrogenase, mitochondrial"/>
    <property type="match status" value="1"/>
</dbReference>
<dbReference type="PROSITE" id="PS00072">
    <property type="entry name" value="ACYL_COA_DH_1"/>
    <property type="match status" value="1"/>
</dbReference>
<evidence type="ECO:0000256" key="1">
    <source>
        <dbReference type="ARBA" id="ARBA00001974"/>
    </source>
</evidence>
<dbReference type="AlphaFoldDB" id="A0A1X2EHD9"/>
<evidence type="ECO:0000256" key="6">
    <source>
        <dbReference type="ARBA" id="ARBA00022827"/>
    </source>
</evidence>
<dbReference type="Gene3D" id="1.20.140.10">
    <property type="entry name" value="Butyryl-CoA Dehydrogenase, subunit A, domain 3"/>
    <property type="match status" value="1"/>
</dbReference>
<dbReference type="InterPro" id="IPR009100">
    <property type="entry name" value="AcylCoA_DH/oxidase_NM_dom_sf"/>
</dbReference>
<dbReference type="EMBL" id="LQPZ01000033">
    <property type="protein sequence ID" value="ORX02141.1"/>
    <property type="molecule type" value="Genomic_DNA"/>
</dbReference>
<evidence type="ECO:0000259" key="10">
    <source>
        <dbReference type="Pfam" id="PF02770"/>
    </source>
</evidence>